<sequence length="126" mass="14217">MDAGAVRQGAPLRVHPGVPHRPRRPAHRARSTRRRRRHSLGGEEGERLVRLGKDCRHRSSQDALASWLESGWKADVRAAEFAEQHPDEAETVRVARLTVDGVEDYRRAEREAWEAERAKAAANTPS</sequence>
<protein>
    <submittedName>
        <fullName evidence="2">Uncharacterized protein</fullName>
    </submittedName>
</protein>
<feature type="compositionally biased region" description="Basic residues" evidence="1">
    <location>
        <begin position="18"/>
        <end position="39"/>
    </location>
</feature>
<feature type="region of interest" description="Disordered" evidence="1">
    <location>
        <begin position="1"/>
        <end position="45"/>
    </location>
</feature>
<evidence type="ECO:0000313" key="2">
    <source>
        <dbReference type="EMBL" id="WTT23294.1"/>
    </source>
</evidence>
<accession>A0AAU2AGW8</accession>
<organism evidence="2">
    <name type="scientific">Streptomyces sp. NBC_00093</name>
    <dbReference type="NCBI Taxonomy" id="2975649"/>
    <lineage>
        <taxon>Bacteria</taxon>
        <taxon>Bacillati</taxon>
        <taxon>Actinomycetota</taxon>
        <taxon>Actinomycetes</taxon>
        <taxon>Kitasatosporales</taxon>
        <taxon>Streptomycetaceae</taxon>
        <taxon>Streptomyces</taxon>
    </lineage>
</organism>
<reference evidence="2" key="1">
    <citation type="submission" date="2022-10" db="EMBL/GenBank/DDBJ databases">
        <title>The complete genomes of actinobacterial strains from the NBC collection.</title>
        <authorList>
            <person name="Joergensen T.S."/>
            <person name="Alvarez Arevalo M."/>
            <person name="Sterndorff E.B."/>
            <person name="Faurdal D."/>
            <person name="Vuksanovic O."/>
            <person name="Mourched A.-S."/>
            <person name="Charusanti P."/>
            <person name="Shaw S."/>
            <person name="Blin K."/>
            <person name="Weber T."/>
        </authorList>
    </citation>
    <scope>NUCLEOTIDE SEQUENCE</scope>
    <source>
        <strain evidence="2">NBC_00093</strain>
    </source>
</reference>
<dbReference type="AlphaFoldDB" id="A0AAU2AGW8"/>
<evidence type="ECO:0000256" key="1">
    <source>
        <dbReference type="SAM" id="MobiDB-lite"/>
    </source>
</evidence>
<proteinExistence type="predicted"/>
<name>A0AAU2AGW8_9ACTN</name>
<dbReference type="EMBL" id="CP108222">
    <property type="protein sequence ID" value="WTT23294.1"/>
    <property type="molecule type" value="Genomic_DNA"/>
</dbReference>
<gene>
    <name evidence="2" type="ORF">OHA22_50965</name>
</gene>